<dbReference type="Pfam" id="PF13843">
    <property type="entry name" value="DDE_Tnp_1_7"/>
    <property type="match status" value="1"/>
</dbReference>
<dbReference type="EMBL" id="CAJVQA010054970">
    <property type="protein sequence ID" value="CAG8824880.1"/>
    <property type="molecule type" value="Genomic_DNA"/>
</dbReference>
<evidence type="ECO:0000259" key="1">
    <source>
        <dbReference type="Pfam" id="PF13843"/>
    </source>
</evidence>
<gene>
    <name evidence="2" type="ORF">CPELLU_LOCUS20042</name>
</gene>
<name>A0A9N9PKD6_9GLOM</name>
<evidence type="ECO:0000313" key="3">
    <source>
        <dbReference type="Proteomes" id="UP000789759"/>
    </source>
</evidence>
<dbReference type="InterPro" id="IPR029526">
    <property type="entry name" value="PGBD"/>
</dbReference>
<proteinExistence type="predicted"/>
<dbReference type="OrthoDB" id="2400393at2759"/>
<dbReference type="PANTHER" id="PTHR46599">
    <property type="entry name" value="PIGGYBAC TRANSPOSABLE ELEMENT-DERIVED PROTEIN 4"/>
    <property type="match status" value="1"/>
</dbReference>
<feature type="domain" description="PiggyBac transposable element-derived protein" evidence="1">
    <location>
        <begin position="2"/>
        <end position="337"/>
    </location>
</feature>
<protein>
    <submittedName>
        <fullName evidence="2">7084_t:CDS:1</fullName>
    </submittedName>
</protein>
<dbReference type="AlphaFoldDB" id="A0A9N9PKD6"/>
<organism evidence="2 3">
    <name type="scientific">Cetraspora pellucida</name>
    <dbReference type="NCBI Taxonomy" id="1433469"/>
    <lineage>
        <taxon>Eukaryota</taxon>
        <taxon>Fungi</taxon>
        <taxon>Fungi incertae sedis</taxon>
        <taxon>Mucoromycota</taxon>
        <taxon>Glomeromycotina</taxon>
        <taxon>Glomeromycetes</taxon>
        <taxon>Diversisporales</taxon>
        <taxon>Gigasporaceae</taxon>
        <taxon>Cetraspora</taxon>
    </lineage>
</organism>
<evidence type="ECO:0000313" key="2">
    <source>
        <dbReference type="EMBL" id="CAG8824880.1"/>
    </source>
</evidence>
<dbReference type="PANTHER" id="PTHR46599:SF3">
    <property type="entry name" value="PIGGYBAC TRANSPOSABLE ELEMENT-DERIVED PROTEIN 4"/>
    <property type="match status" value="1"/>
</dbReference>
<reference evidence="2" key="1">
    <citation type="submission" date="2021-06" db="EMBL/GenBank/DDBJ databases">
        <authorList>
            <person name="Kallberg Y."/>
            <person name="Tangrot J."/>
            <person name="Rosling A."/>
        </authorList>
    </citation>
    <scope>NUCLEOTIDE SEQUENCE</scope>
    <source>
        <strain evidence="2">FL966</strain>
    </source>
</reference>
<comment type="caution">
    <text evidence="2">The sequence shown here is derived from an EMBL/GenBank/DDBJ whole genome shotgun (WGS) entry which is preliminary data.</text>
</comment>
<accession>A0A9N9PKD6</accession>
<sequence length="337" mass="39045">MLDTIVENTNLYALTKGAGVIGRQWLDLSHKELIIWIALVIYQELYRLSSLDQYWNEDEKLPLYHISKQMSLKHFEIIKRFLHISSPAVTINNYFEKLESLLSHIRNVSKQLYVPNSNVSVDEMVIRFSGRSIHTVRIKNKPILEGFKILSLCESGYTYTFLPTSCVSPNNVMKMYGLSKTGCLVYHLVEQLPYSEFSFNIYMDNYFTSILLFQYLRQINIGACGTIRKTSSGFPKELKIDKNIKLNWDIHTGIIINGALVVFWQDNGLITMLTTIHRLIGDEWEVERERRQPRETSTNAVKVRAVFGTKSKKKLKIPRVIDDYNNYMNGVDVADQL</sequence>
<keyword evidence="3" id="KW-1185">Reference proteome</keyword>
<dbReference type="Proteomes" id="UP000789759">
    <property type="component" value="Unassembled WGS sequence"/>
</dbReference>